<evidence type="ECO:0000256" key="4">
    <source>
        <dbReference type="ARBA" id="ARBA00022692"/>
    </source>
</evidence>
<evidence type="ECO:0000256" key="12">
    <source>
        <dbReference type="SAM" id="Phobius"/>
    </source>
</evidence>
<dbReference type="GO" id="GO:0050852">
    <property type="term" value="P:T cell receptor signaling pathway"/>
    <property type="evidence" value="ECO:0007669"/>
    <property type="project" value="TreeGrafter"/>
</dbReference>
<dbReference type="SUPFAM" id="SSF48726">
    <property type="entry name" value="Immunoglobulin"/>
    <property type="match status" value="1"/>
</dbReference>
<dbReference type="Gene3D" id="2.60.40.10">
    <property type="entry name" value="Immunoglobulins"/>
    <property type="match status" value="1"/>
</dbReference>
<evidence type="ECO:0000256" key="11">
    <source>
        <dbReference type="ARBA" id="ARBA00023319"/>
    </source>
</evidence>
<dbReference type="Pfam" id="PF07686">
    <property type="entry name" value="V-set"/>
    <property type="match status" value="1"/>
</dbReference>
<comment type="subcellular location">
    <subcellularLocation>
        <location evidence="1">Membrane</location>
        <topology evidence="1">Multi-pass membrane protein</topology>
    </subcellularLocation>
</comment>
<evidence type="ECO:0000256" key="7">
    <source>
        <dbReference type="ARBA" id="ARBA00022989"/>
    </source>
</evidence>
<dbReference type="GeneID" id="120593355"/>
<evidence type="ECO:0000256" key="8">
    <source>
        <dbReference type="ARBA" id="ARBA00023136"/>
    </source>
</evidence>
<dbReference type="InterPro" id="IPR003599">
    <property type="entry name" value="Ig_sub"/>
</dbReference>
<evidence type="ECO:0000259" key="13">
    <source>
        <dbReference type="PROSITE" id="PS50835"/>
    </source>
</evidence>
<evidence type="ECO:0000256" key="2">
    <source>
        <dbReference type="ARBA" id="ARBA00007591"/>
    </source>
</evidence>
<dbReference type="GO" id="GO:0001817">
    <property type="term" value="P:regulation of cytokine production"/>
    <property type="evidence" value="ECO:0007669"/>
    <property type="project" value="TreeGrafter"/>
</dbReference>
<dbReference type="GO" id="GO:0009897">
    <property type="term" value="C:external side of plasma membrane"/>
    <property type="evidence" value="ECO:0007669"/>
    <property type="project" value="TreeGrafter"/>
</dbReference>
<dbReference type="InterPro" id="IPR050504">
    <property type="entry name" value="IgSF_BTN/MOG"/>
</dbReference>
<dbReference type="PANTHER" id="PTHR24100">
    <property type="entry name" value="BUTYROPHILIN"/>
    <property type="match status" value="1"/>
</dbReference>
<keyword evidence="7 12" id="KW-1133">Transmembrane helix</keyword>
<feature type="transmembrane region" description="Helical" evidence="12">
    <location>
        <begin position="167"/>
        <end position="190"/>
    </location>
</feature>
<evidence type="ECO:0000313" key="15">
    <source>
        <dbReference type="RefSeq" id="XP_023381160.1"/>
    </source>
</evidence>
<dbReference type="SMART" id="SM00406">
    <property type="entry name" value="IGv"/>
    <property type="match status" value="1"/>
</dbReference>
<evidence type="ECO:0000256" key="1">
    <source>
        <dbReference type="ARBA" id="ARBA00004141"/>
    </source>
</evidence>
<evidence type="ECO:0000313" key="14">
    <source>
        <dbReference type="Proteomes" id="UP000515202"/>
    </source>
</evidence>
<protein>
    <recommendedName>
        <fullName evidence="3">Myelin-oligodendrocyte glycoprotein</fullName>
    </recommendedName>
</protein>
<dbReference type="InterPro" id="IPR016663">
    <property type="entry name" value="Myelin-oligodendrocyte_glycop"/>
</dbReference>
<keyword evidence="5" id="KW-0732">Signal</keyword>
<dbReference type="PANTHER" id="PTHR24100:SF71">
    <property type="entry name" value="MYELIN-OLIGODENDROCYTE GLYCOPROTEIN"/>
    <property type="match status" value="1"/>
</dbReference>
<accession>A0A6P6C1Z9</accession>
<organism evidence="14 15">
    <name type="scientific">Pteropus vampyrus</name>
    <name type="common">Large flying fox</name>
    <dbReference type="NCBI Taxonomy" id="132908"/>
    <lineage>
        <taxon>Eukaryota</taxon>
        <taxon>Metazoa</taxon>
        <taxon>Chordata</taxon>
        <taxon>Craniata</taxon>
        <taxon>Vertebrata</taxon>
        <taxon>Euteleostomi</taxon>
        <taxon>Mammalia</taxon>
        <taxon>Eutheria</taxon>
        <taxon>Laurasiatheria</taxon>
        <taxon>Chiroptera</taxon>
        <taxon>Yinpterochiroptera</taxon>
        <taxon>Pteropodoidea</taxon>
        <taxon>Pteropodidae</taxon>
        <taxon>Pteropodinae</taxon>
        <taxon>Pteropus</taxon>
    </lineage>
</organism>
<dbReference type="SMART" id="SM00409">
    <property type="entry name" value="IG"/>
    <property type="match status" value="1"/>
</dbReference>
<dbReference type="Proteomes" id="UP000515202">
    <property type="component" value="Unplaced"/>
</dbReference>
<proteinExistence type="inferred from homology"/>
<evidence type="ECO:0000256" key="5">
    <source>
        <dbReference type="ARBA" id="ARBA00022729"/>
    </source>
</evidence>
<dbReference type="AlphaFoldDB" id="A0A6P6C1Z9"/>
<keyword evidence="11" id="KW-0393">Immunoglobulin domain</keyword>
<dbReference type="RefSeq" id="XP_023381160.1">
    <property type="nucleotide sequence ID" value="XM_023525392.1"/>
</dbReference>
<comment type="similarity">
    <text evidence="2">Belongs to the immunoglobulin superfamily. BTN/MOG family.</text>
</comment>
<dbReference type="GO" id="GO:0007155">
    <property type="term" value="P:cell adhesion"/>
    <property type="evidence" value="ECO:0007669"/>
    <property type="project" value="UniProtKB-KW"/>
</dbReference>
<reference evidence="15" key="1">
    <citation type="submission" date="2025-08" db="UniProtKB">
        <authorList>
            <consortium name="RefSeq"/>
        </authorList>
    </citation>
    <scope>IDENTIFICATION</scope>
    <source>
        <tissue evidence="15">Kidney</tissue>
    </source>
</reference>
<feature type="domain" description="Ig-like" evidence="13">
    <location>
        <begin position="17"/>
        <end position="137"/>
    </location>
</feature>
<name>A0A6P6C1Z9_PTEVA</name>
<dbReference type="PIRSF" id="PIRSF016522">
    <property type="entry name" value="MOG"/>
    <property type="match status" value="1"/>
</dbReference>
<dbReference type="InterPro" id="IPR013783">
    <property type="entry name" value="Ig-like_fold"/>
</dbReference>
<dbReference type="FunFam" id="2.60.40.10:FF:000183">
    <property type="entry name" value="Myelin-oligodendrocyte glycoprotein"/>
    <property type="match status" value="1"/>
</dbReference>
<dbReference type="InterPro" id="IPR036179">
    <property type="entry name" value="Ig-like_dom_sf"/>
</dbReference>
<dbReference type="CDD" id="cd05713">
    <property type="entry name" value="IgV_MOG_like"/>
    <property type="match status" value="1"/>
</dbReference>
<evidence type="ECO:0000256" key="10">
    <source>
        <dbReference type="ARBA" id="ARBA00023180"/>
    </source>
</evidence>
<keyword evidence="9" id="KW-1015">Disulfide bond</keyword>
<keyword evidence="10" id="KW-0325">Glycoprotein</keyword>
<keyword evidence="14" id="KW-1185">Reference proteome</keyword>
<gene>
    <name evidence="15" type="primary">MOG</name>
</gene>
<keyword evidence="6" id="KW-0130">Cell adhesion</keyword>
<evidence type="ECO:0000256" key="9">
    <source>
        <dbReference type="ARBA" id="ARBA00023157"/>
    </source>
</evidence>
<evidence type="ECO:0000256" key="3">
    <source>
        <dbReference type="ARBA" id="ARBA00019547"/>
    </source>
</evidence>
<dbReference type="GeneID" id="105308163"/>
<feature type="transmembrane region" description="Helical" evidence="12">
    <location>
        <begin position="221"/>
        <end position="243"/>
    </location>
</feature>
<dbReference type="RefSeq" id="XP_039707058.1">
    <property type="nucleotide sequence ID" value="XM_039851124.1"/>
</dbReference>
<evidence type="ECO:0000256" key="6">
    <source>
        <dbReference type="ARBA" id="ARBA00022889"/>
    </source>
</evidence>
<sequence>MARRRQDLGTLPSQILPGFFSGQFRVIGPGHPIRALVGDEVELPCRIFPGRNATGMEVGWYRPPFSRVVHLYRNGKDQDGEQAPEYRSRTELLKETIGEGKVTLRIKNVRFSDEGGFTCFFRDHSYQEEAAMELKVEAPSTVQGVEDTVLGLPVLVSDPFYWINPGVLVVIAVLPVLLLQIAVGLVFLCLQHRLRGKLRAEIENLHRTFDPHFLRVPCWKITLFVIVPVLGPLVALIICYNWLHRRLAGQFLEELSKFSPANKEQNTRKAARERGGY</sequence>
<dbReference type="InterPro" id="IPR013106">
    <property type="entry name" value="Ig_V-set"/>
</dbReference>
<dbReference type="CTD" id="4340"/>
<dbReference type="InterPro" id="IPR007110">
    <property type="entry name" value="Ig-like_dom"/>
</dbReference>
<keyword evidence="4 12" id="KW-0812">Transmembrane</keyword>
<keyword evidence="8 12" id="KW-0472">Membrane</keyword>
<dbReference type="PROSITE" id="PS50835">
    <property type="entry name" value="IG_LIKE"/>
    <property type="match status" value="1"/>
</dbReference>
<dbReference type="GO" id="GO:0005102">
    <property type="term" value="F:signaling receptor binding"/>
    <property type="evidence" value="ECO:0007669"/>
    <property type="project" value="TreeGrafter"/>
</dbReference>